<organism evidence="1">
    <name type="scientific">uncultured Thermomicrobiales bacterium</name>
    <dbReference type="NCBI Taxonomy" id="1645740"/>
    <lineage>
        <taxon>Bacteria</taxon>
        <taxon>Pseudomonadati</taxon>
        <taxon>Thermomicrobiota</taxon>
        <taxon>Thermomicrobia</taxon>
        <taxon>Thermomicrobiales</taxon>
        <taxon>environmental samples</taxon>
    </lineage>
</organism>
<dbReference type="AlphaFoldDB" id="A0A6J4U0B0"/>
<dbReference type="Pfam" id="PF02643">
    <property type="entry name" value="DUF192"/>
    <property type="match status" value="1"/>
</dbReference>
<evidence type="ECO:0008006" key="2">
    <source>
        <dbReference type="Google" id="ProtNLM"/>
    </source>
</evidence>
<dbReference type="EMBL" id="CADCWE010000092">
    <property type="protein sequence ID" value="CAA9537340.1"/>
    <property type="molecule type" value="Genomic_DNA"/>
</dbReference>
<gene>
    <name evidence="1" type="ORF">AVDCRST_MAG73-1544</name>
</gene>
<evidence type="ECO:0000313" key="1">
    <source>
        <dbReference type="EMBL" id="CAA9537340.1"/>
    </source>
</evidence>
<dbReference type="PANTHER" id="PTHR37953">
    <property type="entry name" value="UPF0127 PROTEIN MJ1496"/>
    <property type="match status" value="1"/>
</dbReference>
<reference evidence="1" key="1">
    <citation type="submission" date="2020-02" db="EMBL/GenBank/DDBJ databases">
        <authorList>
            <person name="Meier V. D."/>
        </authorList>
    </citation>
    <scope>NUCLEOTIDE SEQUENCE</scope>
    <source>
        <strain evidence="1">AVDCRST_MAG73</strain>
    </source>
</reference>
<proteinExistence type="predicted"/>
<dbReference type="PANTHER" id="PTHR37953:SF1">
    <property type="entry name" value="UPF0127 PROTEIN MJ1496"/>
    <property type="match status" value="1"/>
</dbReference>
<protein>
    <recommendedName>
        <fullName evidence="2">DUF192 domain-containing protein</fullName>
    </recommendedName>
</protein>
<accession>A0A6J4U0B0</accession>
<dbReference type="InterPro" id="IPR003795">
    <property type="entry name" value="DUF192"/>
</dbReference>
<name>A0A6J4U0B0_9BACT</name>
<dbReference type="InterPro" id="IPR038695">
    <property type="entry name" value="Saro_0823-like_sf"/>
</dbReference>
<dbReference type="Gene3D" id="2.60.120.1140">
    <property type="entry name" value="Protein of unknown function DUF192"/>
    <property type="match status" value="1"/>
</dbReference>
<sequence length="122" mass="13468">MATAQRVTNQRTGRIVLTGVRTAEGAWGSFKGLMLKKHLPDGEGLLFRPARGIHTQFMRFPIDLVFLDEAHRVTKVREAMRPWRFDFTSAAAVIEINPGAARAADIRPGDLLVFEAVDGPPA</sequence>